<dbReference type="PATRIC" id="fig|329854.7.peg.423"/>
<evidence type="ECO:0000313" key="1">
    <source>
        <dbReference type="EMBL" id="KXT54939.1"/>
    </source>
</evidence>
<gene>
    <name evidence="1" type="ORF">HMPREF2531_00420</name>
</gene>
<name>A0A139LU18_9BACE</name>
<dbReference type="Proteomes" id="UP000070319">
    <property type="component" value="Unassembled WGS sequence"/>
</dbReference>
<accession>A0A139LU18</accession>
<evidence type="ECO:0000313" key="2">
    <source>
        <dbReference type="Proteomes" id="UP000070319"/>
    </source>
</evidence>
<dbReference type="EMBL" id="LTDF01000034">
    <property type="protein sequence ID" value="KXT54939.1"/>
    <property type="molecule type" value="Genomic_DNA"/>
</dbReference>
<comment type="caution">
    <text evidence="1">The sequence shown here is derived from an EMBL/GenBank/DDBJ whole genome shotgun (WGS) entry which is preliminary data.</text>
</comment>
<protein>
    <submittedName>
        <fullName evidence="1">Uncharacterized protein</fullName>
    </submittedName>
</protein>
<proteinExistence type="predicted"/>
<sequence>MALLFLHCFLPQSGFKNTISFHEACKNSIKRTDYPKCTLHELKYQH</sequence>
<organism evidence="1">
    <name type="scientific">Bacteroides intestinalis</name>
    <dbReference type="NCBI Taxonomy" id="329854"/>
    <lineage>
        <taxon>Bacteria</taxon>
        <taxon>Pseudomonadati</taxon>
        <taxon>Bacteroidota</taxon>
        <taxon>Bacteroidia</taxon>
        <taxon>Bacteroidales</taxon>
        <taxon>Bacteroidaceae</taxon>
        <taxon>Bacteroides</taxon>
    </lineage>
</organism>
<reference evidence="1 2" key="1">
    <citation type="submission" date="2016-02" db="EMBL/GenBank/DDBJ databases">
        <authorList>
            <person name="Wen L."/>
            <person name="He K."/>
            <person name="Yang H."/>
        </authorList>
    </citation>
    <scope>NUCLEOTIDE SEQUENCE [LARGE SCALE GENOMIC DNA]</scope>
    <source>
        <strain evidence="1 2">KLE1704</strain>
    </source>
</reference>
<dbReference type="AlphaFoldDB" id="A0A139LU18"/>